<evidence type="ECO:0000256" key="1">
    <source>
        <dbReference type="ARBA" id="ARBA00004167"/>
    </source>
</evidence>
<organism evidence="6 7">
    <name type="scientific">Affinibrenneria salicis</name>
    <dbReference type="NCBI Taxonomy" id="2590031"/>
    <lineage>
        <taxon>Bacteria</taxon>
        <taxon>Pseudomonadati</taxon>
        <taxon>Pseudomonadota</taxon>
        <taxon>Gammaproteobacteria</taxon>
        <taxon>Enterobacterales</taxon>
        <taxon>Pectobacteriaceae</taxon>
        <taxon>Affinibrenneria</taxon>
    </lineage>
</organism>
<keyword evidence="7" id="KW-1185">Reference proteome</keyword>
<keyword evidence="4" id="KW-0472">Membrane</keyword>
<sequence>MRCSNKRPTYLSAAYAATISCSPIPDNQPRQPPAHPVFFRPRRQTGFSLTETLIAALLFSLSLAGLLQYHQAVQQAFARSGQMHQAWRLAHQALEVWPAGVDTLLSAFQRQNGWRVSQTTQPVENNCVRVKVRVHTPARAQAELARWFCPLR</sequence>
<evidence type="ECO:0000256" key="2">
    <source>
        <dbReference type="ARBA" id="ARBA00022448"/>
    </source>
</evidence>
<keyword evidence="4" id="KW-0812">Transmembrane</keyword>
<accession>A0A5J5FVS6</accession>
<dbReference type="PROSITE" id="PS51257">
    <property type="entry name" value="PROKAR_LIPOPROTEIN"/>
    <property type="match status" value="1"/>
</dbReference>
<keyword evidence="3" id="KW-0653">Protein transport</keyword>
<dbReference type="OrthoDB" id="6433494at2"/>
<keyword evidence="2" id="KW-0813">Transport</keyword>
<reference evidence="6 7" key="1">
    <citation type="submission" date="2019-09" db="EMBL/GenBank/DDBJ databases">
        <authorList>
            <person name="Li Y."/>
        </authorList>
    </citation>
    <scope>NUCLEOTIDE SEQUENCE [LARGE SCALE GENOMIC DNA]</scope>
    <source>
        <strain evidence="6 7">L3-3HA</strain>
    </source>
</reference>
<feature type="domain" description="Prepilin peptidase dependent protein C-like C-terminal" evidence="5">
    <location>
        <begin position="69"/>
        <end position="150"/>
    </location>
</feature>
<gene>
    <name evidence="6" type="ORF">FJU30_17725</name>
</gene>
<comment type="subcellular location">
    <subcellularLocation>
        <location evidence="1">Membrane</location>
        <topology evidence="1">Single-pass membrane protein</topology>
    </subcellularLocation>
</comment>
<dbReference type="GO" id="GO:0015031">
    <property type="term" value="P:protein transport"/>
    <property type="evidence" value="ECO:0007669"/>
    <property type="project" value="UniProtKB-KW"/>
</dbReference>
<dbReference type="InterPro" id="IPR012902">
    <property type="entry name" value="N_methyl_site"/>
</dbReference>
<evidence type="ECO:0000259" key="5">
    <source>
        <dbReference type="Pfam" id="PF12528"/>
    </source>
</evidence>
<evidence type="ECO:0000256" key="4">
    <source>
        <dbReference type="SAM" id="Phobius"/>
    </source>
</evidence>
<feature type="transmembrane region" description="Helical" evidence="4">
    <location>
        <begin position="49"/>
        <end position="69"/>
    </location>
</feature>
<name>A0A5J5FVS6_9GAMM</name>
<dbReference type="Pfam" id="PF07963">
    <property type="entry name" value="N_methyl"/>
    <property type="match status" value="1"/>
</dbReference>
<protein>
    <submittedName>
        <fullName evidence="6">Potassium:proton antiporter</fullName>
    </submittedName>
</protein>
<dbReference type="Proteomes" id="UP000335415">
    <property type="component" value="Unassembled WGS sequence"/>
</dbReference>
<dbReference type="InterPro" id="IPR022204">
    <property type="entry name" value="PpdC-like_C"/>
</dbReference>
<evidence type="ECO:0000313" key="6">
    <source>
        <dbReference type="EMBL" id="KAA8997773.1"/>
    </source>
</evidence>
<comment type="caution">
    <text evidence="6">The sequence shown here is derived from an EMBL/GenBank/DDBJ whole genome shotgun (WGS) entry which is preliminary data.</text>
</comment>
<dbReference type="Pfam" id="PF12528">
    <property type="entry name" value="T2SSppdC"/>
    <property type="match status" value="1"/>
</dbReference>
<evidence type="ECO:0000313" key="7">
    <source>
        <dbReference type="Proteomes" id="UP000335415"/>
    </source>
</evidence>
<keyword evidence="4" id="KW-1133">Transmembrane helix</keyword>
<dbReference type="AlphaFoldDB" id="A0A5J5FVS6"/>
<dbReference type="EMBL" id="VYKJ01000010">
    <property type="protein sequence ID" value="KAA8997773.1"/>
    <property type="molecule type" value="Genomic_DNA"/>
</dbReference>
<evidence type="ECO:0000256" key="3">
    <source>
        <dbReference type="ARBA" id="ARBA00022927"/>
    </source>
</evidence>
<dbReference type="GO" id="GO:0016020">
    <property type="term" value="C:membrane"/>
    <property type="evidence" value="ECO:0007669"/>
    <property type="project" value="UniProtKB-SubCell"/>
</dbReference>
<proteinExistence type="predicted"/>